<reference evidence="3 4" key="1">
    <citation type="submission" date="2024-10" db="EMBL/GenBank/DDBJ databases">
        <authorList>
            <person name="Topkara A.R."/>
            <person name="Saygin H."/>
        </authorList>
    </citation>
    <scope>NUCLEOTIDE SEQUENCE [LARGE SCALE GENOMIC DNA]</scope>
    <source>
        <strain evidence="3 4">M3C6</strain>
    </source>
</reference>
<accession>A0ABW7AB07</accession>
<evidence type="ECO:0000313" key="3">
    <source>
        <dbReference type="EMBL" id="MFG1703418.1"/>
    </source>
</evidence>
<keyword evidence="2" id="KW-0812">Transmembrane</keyword>
<keyword evidence="2" id="KW-0472">Membrane</keyword>
<protein>
    <submittedName>
        <fullName evidence="3">WXG100 family type VII secretion target</fullName>
    </submittedName>
</protein>
<evidence type="ECO:0000256" key="2">
    <source>
        <dbReference type="SAM" id="Phobius"/>
    </source>
</evidence>
<proteinExistence type="predicted"/>
<feature type="transmembrane region" description="Helical" evidence="2">
    <location>
        <begin position="171"/>
        <end position="190"/>
    </location>
</feature>
<keyword evidence="2" id="KW-1133">Transmembrane helix</keyword>
<dbReference type="Proteomes" id="UP001603978">
    <property type="component" value="Unassembled WGS sequence"/>
</dbReference>
<evidence type="ECO:0000313" key="4">
    <source>
        <dbReference type="Proteomes" id="UP001603978"/>
    </source>
</evidence>
<name>A0ABW7AB07_9ACTN</name>
<feature type="transmembrane region" description="Helical" evidence="2">
    <location>
        <begin position="210"/>
        <end position="230"/>
    </location>
</feature>
<feature type="region of interest" description="Disordered" evidence="1">
    <location>
        <begin position="19"/>
        <end position="47"/>
    </location>
</feature>
<organism evidence="3 4">
    <name type="scientific">Nonomuraea marmarensis</name>
    <dbReference type="NCBI Taxonomy" id="3351344"/>
    <lineage>
        <taxon>Bacteria</taxon>
        <taxon>Bacillati</taxon>
        <taxon>Actinomycetota</taxon>
        <taxon>Actinomycetes</taxon>
        <taxon>Streptosporangiales</taxon>
        <taxon>Streptosporangiaceae</taxon>
        <taxon>Nonomuraea</taxon>
    </lineage>
</organism>
<dbReference type="EMBL" id="JBICRM010000005">
    <property type="protein sequence ID" value="MFG1703418.1"/>
    <property type="molecule type" value="Genomic_DNA"/>
</dbReference>
<dbReference type="RefSeq" id="WP_393164087.1">
    <property type="nucleotide sequence ID" value="NZ_JBICRM010000005.1"/>
</dbReference>
<comment type="caution">
    <text evidence="3">The sequence shown here is derived from an EMBL/GenBank/DDBJ whole genome shotgun (WGS) entry which is preliminary data.</text>
</comment>
<sequence length="301" mass="32160">MSDRYLDAINKGRGVRPRDPYLDAINRGTSVRPPRTPSVPLNPATGRMGPMPAASEGSISGKVLESLKRLARLSPYLIPVAAIAAMAVADEVGMAQAASVWKFGMGARLDDGVKNLMPQILATSKSGWIAQDQEEFARVQAAFHAEIGVLRNTFNEIGGVVDEVAAGFRNYWLQLGSTVVSATTLLIGVIRMKFSPVPMVSAAGMILEHLVGTMMVSIVTVFTGLLGSMLKNGVDVLGTLFKKAHQFGFVLPPGAAAIDFGRATIHTANFPSFQEPHARGQLPAGYQKFDWVAPDVQTTTP</sequence>
<evidence type="ECO:0000256" key="1">
    <source>
        <dbReference type="SAM" id="MobiDB-lite"/>
    </source>
</evidence>
<gene>
    <name evidence="3" type="ORF">ACFLIM_09500</name>
</gene>
<keyword evidence="4" id="KW-1185">Reference proteome</keyword>